<feature type="compositionally biased region" description="Pro residues" evidence="1">
    <location>
        <begin position="1"/>
        <end position="16"/>
    </location>
</feature>
<feature type="compositionally biased region" description="Low complexity" evidence="1">
    <location>
        <begin position="17"/>
        <end position="33"/>
    </location>
</feature>
<name>A0A498BZW7_9MICO</name>
<gene>
    <name evidence="3" type="ORF">C7474_1112</name>
</gene>
<evidence type="ECO:0000313" key="4">
    <source>
        <dbReference type="Proteomes" id="UP000273158"/>
    </source>
</evidence>
<sequence>MSDQTPPPVPPVPAAVPPQQVAPSGPGAVAPAPASPAFTAPTGYLPPSGVLPAAGFGQPAPAARRATLGVVAFAMAALATVGATVIGAIAGFRIRAGADLDPLLTGTGDLAALSPVRAWVLTGELAFWIGTVLGVLGLILGVVAIATRRGMGWGIGAVVASALGPVLFFALLTVALSAAA</sequence>
<dbReference type="OrthoDB" id="5084168at2"/>
<evidence type="ECO:0000313" key="3">
    <source>
        <dbReference type="EMBL" id="RLK48982.1"/>
    </source>
</evidence>
<feature type="region of interest" description="Disordered" evidence="1">
    <location>
        <begin position="1"/>
        <end position="33"/>
    </location>
</feature>
<keyword evidence="2" id="KW-0472">Membrane</keyword>
<feature type="transmembrane region" description="Helical" evidence="2">
    <location>
        <begin position="153"/>
        <end position="179"/>
    </location>
</feature>
<dbReference type="RefSeq" id="WP_121057999.1">
    <property type="nucleotide sequence ID" value="NZ_RCDB01000002.1"/>
</dbReference>
<protein>
    <submittedName>
        <fullName evidence="3">Uncharacterized protein</fullName>
    </submittedName>
</protein>
<proteinExistence type="predicted"/>
<keyword evidence="2" id="KW-0812">Transmembrane</keyword>
<dbReference type="EMBL" id="RCDB01000002">
    <property type="protein sequence ID" value="RLK48982.1"/>
    <property type="molecule type" value="Genomic_DNA"/>
</dbReference>
<organism evidence="3 4">
    <name type="scientific">Microbacterium telephonicum</name>
    <dbReference type="NCBI Taxonomy" id="1714841"/>
    <lineage>
        <taxon>Bacteria</taxon>
        <taxon>Bacillati</taxon>
        <taxon>Actinomycetota</taxon>
        <taxon>Actinomycetes</taxon>
        <taxon>Micrococcales</taxon>
        <taxon>Microbacteriaceae</taxon>
        <taxon>Microbacterium</taxon>
    </lineage>
</organism>
<comment type="caution">
    <text evidence="3">The sequence shown here is derived from an EMBL/GenBank/DDBJ whole genome shotgun (WGS) entry which is preliminary data.</text>
</comment>
<feature type="transmembrane region" description="Helical" evidence="2">
    <location>
        <begin position="125"/>
        <end position="146"/>
    </location>
</feature>
<keyword evidence="2" id="KW-1133">Transmembrane helix</keyword>
<evidence type="ECO:0000256" key="1">
    <source>
        <dbReference type="SAM" id="MobiDB-lite"/>
    </source>
</evidence>
<dbReference type="Proteomes" id="UP000273158">
    <property type="component" value="Unassembled WGS sequence"/>
</dbReference>
<reference evidence="3 4" key="1">
    <citation type="journal article" date="2015" name="Stand. Genomic Sci.">
        <title>Genomic Encyclopedia of Bacterial and Archaeal Type Strains, Phase III: the genomes of soil and plant-associated and newly described type strains.</title>
        <authorList>
            <person name="Whitman W.B."/>
            <person name="Woyke T."/>
            <person name="Klenk H.P."/>
            <person name="Zhou Y."/>
            <person name="Lilburn T.G."/>
            <person name="Beck B.J."/>
            <person name="De Vos P."/>
            <person name="Vandamme P."/>
            <person name="Eisen J.A."/>
            <person name="Garrity G."/>
            <person name="Hugenholtz P."/>
            <person name="Kyrpides N.C."/>
        </authorList>
    </citation>
    <scope>NUCLEOTIDE SEQUENCE [LARGE SCALE GENOMIC DNA]</scope>
    <source>
        <strain evidence="3 4">S2T63</strain>
    </source>
</reference>
<accession>A0A498BZW7</accession>
<dbReference type="AlphaFoldDB" id="A0A498BZW7"/>
<evidence type="ECO:0000256" key="2">
    <source>
        <dbReference type="SAM" id="Phobius"/>
    </source>
</evidence>
<feature type="transmembrane region" description="Helical" evidence="2">
    <location>
        <begin position="68"/>
        <end position="94"/>
    </location>
</feature>
<keyword evidence="4" id="KW-1185">Reference proteome</keyword>